<dbReference type="Proteomes" id="UP000245488">
    <property type="component" value="Plasmid pINBov266"/>
</dbReference>
<feature type="transmembrane region" description="Helical" evidence="1">
    <location>
        <begin position="183"/>
        <end position="205"/>
    </location>
</feature>
<dbReference type="AlphaFoldDB" id="A0A317FZQ7"/>
<gene>
    <name evidence="2" type="ORF">CPT75_00095</name>
</gene>
<keyword evidence="1" id="KW-1133">Transmembrane helix</keyword>
<protein>
    <submittedName>
        <fullName evidence="2">Uncharacterized protein</fullName>
    </submittedName>
</protein>
<accession>A0A317FZQ7</accession>
<feature type="transmembrane region" description="Helical" evidence="1">
    <location>
        <begin position="45"/>
        <end position="68"/>
    </location>
</feature>
<keyword evidence="3" id="KW-1185">Reference proteome</keyword>
<keyword evidence="2" id="KW-0614">Plasmid</keyword>
<evidence type="ECO:0000313" key="2">
    <source>
        <dbReference type="EMBL" id="PWT25823.1"/>
    </source>
</evidence>
<organism evidence="2 3">
    <name type="scientific">Butyrivibrio fibrisolvens</name>
    <dbReference type="NCBI Taxonomy" id="831"/>
    <lineage>
        <taxon>Bacteria</taxon>
        <taxon>Bacillati</taxon>
        <taxon>Bacillota</taxon>
        <taxon>Clostridia</taxon>
        <taxon>Lachnospirales</taxon>
        <taxon>Lachnospiraceae</taxon>
        <taxon>Butyrivibrio</taxon>
    </lineage>
</organism>
<feature type="transmembrane region" description="Helical" evidence="1">
    <location>
        <begin position="80"/>
        <end position="104"/>
    </location>
</feature>
<evidence type="ECO:0000256" key="1">
    <source>
        <dbReference type="SAM" id="Phobius"/>
    </source>
</evidence>
<keyword evidence="1" id="KW-0472">Membrane</keyword>
<geneLocation type="plasmid" evidence="3">
    <name>pinbov266</name>
</geneLocation>
<keyword evidence="1" id="KW-0812">Transmembrane</keyword>
<feature type="transmembrane region" description="Helical" evidence="1">
    <location>
        <begin position="21"/>
        <end position="39"/>
    </location>
</feature>
<feature type="transmembrane region" description="Helical" evidence="1">
    <location>
        <begin position="124"/>
        <end position="143"/>
    </location>
</feature>
<sequence>MRSFIRCLKLLKYGSCVRKQLTFMLVIAVIGMILEFRSINSFIGGFYIFLFPVTIGHMFISLSMSGLIQSSVLKKKLQVLYPYVVSFPLMLLSLLVVIAHRVWLIHNGVEGLTDAENRMIQSTSLLEIGIFMFFCFIYFALVYKFYAPSFIFFIAFMIPGMVIVQNDTFGISRLLAIDFRSAVIATIILFISGNLVSLIISNLVYKYSLSEYMIKRSVGKMQW</sequence>
<dbReference type="EMBL" id="NXNG01000002">
    <property type="protein sequence ID" value="PWT25823.1"/>
    <property type="molecule type" value="Genomic_DNA"/>
</dbReference>
<feature type="transmembrane region" description="Helical" evidence="1">
    <location>
        <begin position="150"/>
        <end position="171"/>
    </location>
</feature>
<name>A0A317FZQ7_BUTFI</name>
<dbReference type="RefSeq" id="WP_110074371.1">
    <property type="nucleotide sequence ID" value="NZ_CM009897.1"/>
</dbReference>
<reference evidence="2 3" key="1">
    <citation type="submission" date="2017-09" db="EMBL/GenBank/DDBJ databases">
        <title>High-quality draft genome sequence of Butyrivibrio fibrisolvens INBov1, isolated from cow rumen.</title>
        <authorList>
            <person name="Rodriguez Hernaez J."/>
            <person name="Rivarola M."/>
            <person name="Paniego N."/>
            <person name="Cravero S."/>
            <person name="Ceron Cucchi M."/>
            <person name="Martinez M.C."/>
        </authorList>
    </citation>
    <scope>NUCLEOTIDE SEQUENCE [LARGE SCALE GENOMIC DNA]</scope>
    <source>
        <strain evidence="2 3">INBov1</strain>
        <plasmid evidence="3">pinbov266</plasmid>
    </source>
</reference>
<comment type="caution">
    <text evidence="2">The sequence shown here is derived from an EMBL/GenBank/DDBJ whole genome shotgun (WGS) entry which is preliminary data.</text>
</comment>
<evidence type="ECO:0000313" key="3">
    <source>
        <dbReference type="Proteomes" id="UP000245488"/>
    </source>
</evidence>
<proteinExistence type="predicted"/>